<dbReference type="InterPro" id="IPR003593">
    <property type="entry name" value="AAA+_ATPase"/>
</dbReference>
<evidence type="ECO:0000256" key="4">
    <source>
        <dbReference type="ARBA" id="ARBA00038388"/>
    </source>
</evidence>
<dbReference type="PANTHER" id="PTHR24220">
    <property type="entry name" value="IMPORT ATP-BINDING PROTEIN"/>
    <property type="match status" value="1"/>
</dbReference>
<evidence type="ECO:0000313" key="6">
    <source>
        <dbReference type="EMBL" id="MBC8208311.1"/>
    </source>
</evidence>
<protein>
    <submittedName>
        <fullName evidence="6">ABC transporter ATP-binding protein</fullName>
    </submittedName>
</protein>
<sequence>MTTPLLEALNIRHTYTGGTSPIDILKGVNVQLEAGEMLAIVGASGSGKTTLLQILGTLSQPSSGELRFKGDTLKGRSDQKIATFRNRELGFIFQFHHLLPEFSALENVIMPGLINGQSHKELLEPAREILEQVNLSHRLDHRVGQLSGGEQQRTALARALIMEPTLLLADEPTGNLDSRSGRLVFDLIGRLCRERKMAVVMVTHNMELAAEMDRRLTLIDGLLLDD</sequence>
<dbReference type="GO" id="GO:0016887">
    <property type="term" value="F:ATP hydrolysis activity"/>
    <property type="evidence" value="ECO:0007669"/>
    <property type="project" value="InterPro"/>
</dbReference>
<organism evidence="6 7">
    <name type="scientific">Candidatus Desulfatifera sulfidica</name>
    <dbReference type="NCBI Taxonomy" id="2841691"/>
    <lineage>
        <taxon>Bacteria</taxon>
        <taxon>Pseudomonadati</taxon>
        <taxon>Thermodesulfobacteriota</taxon>
        <taxon>Desulfobulbia</taxon>
        <taxon>Desulfobulbales</taxon>
        <taxon>Desulfobulbaceae</taxon>
        <taxon>Candidatus Desulfatifera</taxon>
    </lineage>
</organism>
<dbReference type="CDD" id="cd03255">
    <property type="entry name" value="ABC_MJ0796_LolCDE_FtsE"/>
    <property type="match status" value="1"/>
</dbReference>
<comment type="caution">
    <text evidence="6">The sequence shown here is derived from an EMBL/GenBank/DDBJ whole genome shotgun (WGS) entry which is preliminary data.</text>
</comment>
<gene>
    <name evidence="6" type="ORF">H8E79_03980</name>
</gene>
<name>A0A8J6T9A4_9BACT</name>
<dbReference type="AlphaFoldDB" id="A0A8J6T9A4"/>
<dbReference type="EMBL" id="JACNLK010000033">
    <property type="protein sequence ID" value="MBC8208311.1"/>
    <property type="molecule type" value="Genomic_DNA"/>
</dbReference>
<dbReference type="InterPro" id="IPR027417">
    <property type="entry name" value="P-loop_NTPase"/>
</dbReference>
<dbReference type="SUPFAM" id="SSF52540">
    <property type="entry name" value="P-loop containing nucleoside triphosphate hydrolases"/>
    <property type="match status" value="1"/>
</dbReference>
<dbReference type="InterPro" id="IPR003439">
    <property type="entry name" value="ABC_transporter-like_ATP-bd"/>
</dbReference>
<reference evidence="6 7" key="1">
    <citation type="submission" date="2020-08" db="EMBL/GenBank/DDBJ databases">
        <title>Bridging the membrane lipid divide: bacteria of the FCB group superphylum have the potential to synthesize archaeal ether lipids.</title>
        <authorList>
            <person name="Villanueva L."/>
            <person name="Von Meijenfeldt F.A.B."/>
            <person name="Westbye A.B."/>
            <person name="Yadav S."/>
            <person name="Hopmans E.C."/>
            <person name="Dutilh B.E."/>
            <person name="Sinninghe Damste J.S."/>
        </authorList>
    </citation>
    <scope>NUCLEOTIDE SEQUENCE [LARGE SCALE GENOMIC DNA]</scope>
    <source>
        <strain evidence="6">NIOZ-UU81</strain>
    </source>
</reference>
<feature type="domain" description="ABC transporter" evidence="5">
    <location>
        <begin position="6"/>
        <end position="226"/>
    </location>
</feature>
<dbReference type="FunFam" id="3.40.50.300:FF:000032">
    <property type="entry name" value="Export ABC transporter ATP-binding protein"/>
    <property type="match status" value="1"/>
</dbReference>
<dbReference type="GO" id="GO:0022857">
    <property type="term" value="F:transmembrane transporter activity"/>
    <property type="evidence" value="ECO:0007669"/>
    <property type="project" value="TreeGrafter"/>
</dbReference>
<dbReference type="Pfam" id="PF00005">
    <property type="entry name" value="ABC_tran"/>
    <property type="match status" value="1"/>
</dbReference>
<keyword evidence="3 6" id="KW-0067">ATP-binding</keyword>
<dbReference type="GO" id="GO:0098796">
    <property type="term" value="C:membrane protein complex"/>
    <property type="evidence" value="ECO:0007669"/>
    <property type="project" value="UniProtKB-ARBA"/>
</dbReference>
<dbReference type="SMART" id="SM00382">
    <property type="entry name" value="AAA"/>
    <property type="match status" value="1"/>
</dbReference>
<dbReference type="PANTHER" id="PTHR24220:SF689">
    <property type="entry name" value="LIPOPROTEIN-RELEASING SYSTEM ATP-BINDING PROTEIN LOLD"/>
    <property type="match status" value="1"/>
</dbReference>
<accession>A0A8J6T9A4</accession>
<evidence type="ECO:0000256" key="1">
    <source>
        <dbReference type="ARBA" id="ARBA00022448"/>
    </source>
</evidence>
<evidence type="ECO:0000256" key="3">
    <source>
        <dbReference type="ARBA" id="ARBA00022840"/>
    </source>
</evidence>
<comment type="similarity">
    <text evidence="4">Belongs to the ABC transporter superfamily. Macrolide exporter (TC 3.A.1.122) family.</text>
</comment>
<dbReference type="GO" id="GO:0005886">
    <property type="term" value="C:plasma membrane"/>
    <property type="evidence" value="ECO:0007669"/>
    <property type="project" value="TreeGrafter"/>
</dbReference>
<dbReference type="InterPro" id="IPR017911">
    <property type="entry name" value="MacB-like_ATP-bd"/>
</dbReference>
<dbReference type="PROSITE" id="PS50893">
    <property type="entry name" value="ABC_TRANSPORTER_2"/>
    <property type="match status" value="1"/>
</dbReference>
<evidence type="ECO:0000313" key="7">
    <source>
        <dbReference type="Proteomes" id="UP000599024"/>
    </source>
</evidence>
<evidence type="ECO:0000259" key="5">
    <source>
        <dbReference type="PROSITE" id="PS50893"/>
    </source>
</evidence>
<dbReference type="Proteomes" id="UP000599024">
    <property type="component" value="Unassembled WGS sequence"/>
</dbReference>
<keyword evidence="1" id="KW-0813">Transport</keyword>
<dbReference type="InterPro" id="IPR015854">
    <property type="entry name" value="ABC_transpr_LolD-like"/>
</dbReference>
<proteinExistence type="inferred from homology"/>
<evidence type="ECO:0000256" key="2">
    <source>
        <dbReference type="ARBA" id="ARBA00022741"/>
    </source>
</evidence>
<dbReference type="GO" id="GO:0005524">
    <property type="term" value="F:ATP binding"/>
    <property type="evidence" value="ECO:0007669"/>
    <property type="project" value="UniProtKB-KW"/>
</dbReference>
<dbReference type="Gene3D" id="3.40.50.300">
    <property type="entry name" value="P-loop containing nucleotide triphosphate hydrolases"/>
    <property type="match status" value="1"/>
</dbReference>
<keyword evidence="2" id="KW-0547">Nucleotide-binding</keyword>